<evidence type="ECO:0000313" key="14">
    <source>
        <dbReference type="Proteomes" id="UP001310386"/>
    </source>
</evidence>
<comment type="caution">
    <text evidence="13">The sequence shown here is derived from an EMBL/GenBank/DDBJ whole genome shotgun (WGS) entry which is preliminary data.</text>
</comment>
<protein>
    <submittedName>
        <fullName evidence="13">Methyl-accepting chemotaxis protein</fullName>
    </submittedName>
</protein>
<feature type="domain" description="Methyl-accepting transducer" evidence="11">
    <location>
        <begin position="385"/>
        <end position="642"/>
    </location>
</feature>
<feature type="transmembrane region" description="Helical" evidence="10">
    <location>
        <begin position="12"/>
        <end position="33"/>
    </location>
</feature>
<evidence type="ECO:0000256" key="8">
    <source>
        <dbReference type="ARBA" id="ARBA00029447"/>
    </source>
</evidence>
<feature type="domain" description="HAMP" evidence="12">
    <location>
        <begin position="314"/>
        <end position="366"/>
    </location>
</feature>
<dbReference type="PANTHER" id="PTHR32089">
    <property type="entry name" value="METHYL-ACCEPTING CHEMOTAXIS PROTEIN MCPB"/>
    <property type="match status" value="1"/>
</dbReference>
<name>A0ABU5ZID6_9BACL</name>
<dbReference type="EMBL" id="JAYJLD010000012">
    <property type="protein sequence ID" value="MEB3101988.1"/>
    <property type="molecule type" value="Genomic_DNA"/>
</dbReference>
<dbReference type="Gene3D" id="6.10.340.10">
    <property type="match status" value="1"/>
</dbReference>
<evidence type="ECO:0000313" key="13">
    <source>
        <dbReference type="EMBL" id="MEB3101988.1"/>
    </source>
</evidence>
<keyword evidence="2" id="KW-1003">Cell membrane</keyword>
<evidence type="ECO:0000256" key="1">
    <source>
        <dbReference type="ARBA" id="ARBA00004651"/>
    </source>
</evidence>
<evidence type="ECO:0000256" key="9">
    <source>
        <dbReference type="PROSITE-ProRule" id="PRU00284"/>
    </source>
</evidence>
<evidence type="ECO:0000259" key="11">
    <source>
        <dbReference type="PROSITE" id="PS50111"/>
    </source>
</evidence>
<dbReference type="SMART" id="SM00304">
    <property type="entry name" value="HAMP"/>
    <property type="match status" value="1"/>
</dbReference>
<keyword evidence="5 10" id="KW-1133">Transmembrane helix</keyword>
<keyword evidence="6 10" id="KW-0472">Membrane</keyword>
<feature type="transmembrane region" description="Helical" evidence="10">
    <location>
        <begin position="290"/>
        <end position="313"/>
    </location>
</feature>
<dbReference type="Proteomes" id="UP001310386">
    <property type="component" value="Unassembled WGS sequence"/>
</dbReference>
<dbReference type="PROSITE" id="PS50885">
    <property type="entry name" value="HAMP"/>
    <property type="match status" value="1"/>
</dbReference>
<dbReference type="Pfam" id="PF00672">
    <property type="entry name" value="HAMP"/>
    <property type="match status" value="1"/>
</dbReference>
<accession>A0ABU5ZID6</accession>
<gene>
    <name evidence="13" type="ORF">VF724_09965</name>
</gene>
<reference evidence="13" key="1">
    <citation type="submission" date="2023-12" db="EMBL/GenBank/DDBJ databases">
        <title>Fervidustalea candida gen. nov., sp. nov., a novel member of the family Paenibacillaceae isolated from a geothermal area.</title>
        <authorList>
            <person name="Li W.-J."/>
            <person name="Jiao J.-Y."/>
            <person name="Chen Y."/>
        </authorList>
    </citation>
    <scope>NUCLEOTIDE SEQUENCE</scope>
    <source>
        <strain evidence="13">SYSU GA230002</strain>
    </source>
</reference>
<sequence>MNLTKSVGLKLFLNFFVSIVFFVLLAGLISYYISKDVITKEVADTSMKTMDQSVGRLDLQFKNYENITTQMMLDTSIKDMLRQLNNASDSFDKLMITKKLTEKFNSYALANKEIAGINFFSGSDLPSFSSFGRIDDSYKNQDWYKKIIAKDGKPFWMDTHQKFFGIAGQSNGQESKIAVGRLWWDTVAGTNLGALVVEIRVHPYLEQLKNIQIAKSGSTMLINPDKTVMMAADEKSIGAKTDIPVDTSKQEPQEFNYNGQLVVVSRSASTGWFLVGAAPLSELLEGTDKIFWATFGIAGAAALLAVLIGYLVVRMIGRPLVELRNLMQQGAQGNLNVRTAFRSKDEIGQVGDSFNTMMEQIMLLVKQTNLSAQEVLNNAAELSDSSKKTAIASKEISIATEEIANGAATLAVEAERGNDLTQHISTQMDHVVQANIKMGSAASEMEKVSHQGIEYMGELIKKTNATEEITRSMVEKVNQLKESTLSIRKILEVLNNLTKQTNILSLNATIEAARAGAAGKGFMVVAHEIRKLADQSRQSIDVVGQITETIQTEIDETVSVMSEAYPLFQEQIDSVKEADLIFKNVQENMQQFILQLDDVTGSIQQLEESQRVLSEAMASVSAVSQQSSATSEEVASLSSEQLNVSEELVQLSDKLETVSNSLKDSLSKFRF</sequence>
<dbReference type="PROSITE" id="PS50111">
    <property type="entry name" value="CHEMOTAXIS_TRANSDUC_2"/>
    <property type="match status" value="1"/>
</dbReference>
<comment type="similarity">
    <text evidence="8">Belongs to the methyl-accepting chemotaxis (MCP) protein family.</text>
</comment>
<proteinExistence type="inferred from homology"/>
<keyword evidence="14" id="KW-1185">Reference proteome</keyword>
<evidence type="ECO:0000256" key="7">
    <source>
        <dbReference type="ARBA" id="ARBA00023224"/>
    </source>
</evidence>
<dbReference type="InterPro" id="IPR033479">
    <property type="entry name" value="dCache_1"/>
</dbReference>
<dbReference type="InterPro" id="IPR004089">
    <property type="entry name" value="MCPsignal_dom"/>
</dbReference>
<dbReference type="Pfam" id="PF00015">
    <property type="entry name" value="MCPsignal"/>
    <property type="match status" value="1"/>
</dbReference>
<evidence type="ECO:0000256" key="3">
    <source>
        <dbReference type="ARBA" id="ARBA00022500"/>
    </source>
</evidence>
<dbReference type="SMART" id="SM00283">
    <property type="entry name" value="MA"/>
    <property type="match status" value="1"/>
</dbReference>
<evidence type="ECO:0000256" key="4">
    <source>
        <dbReference type="ARBA" id="ARBA00022692"/>
    </source>
</evidence>
<dbReference type="PANTHER" id="PTHR32089:SF112">
    <property type="entry name" value="LYSOZYME-LIKE PROTEIN-RELATED"/>
    <property type="match status" value="1"/>
</dbReference>
<dbReference type="Gene3D" id="3.30.450.20">
    <property type="entry name" value="PAS domain"/>
    <property type="match status" value="1"/>
</dbReference>
<keyword evidence="4 10" id="KW-0812">Transmembrane</keyword>
<dbReference type="Pfam" id="PF02743">
    <property type="entry name" value="dCache_1"/>
    <property type="match status" value="1"/>
</dbReference>
<evidence type="ECO:0000256" key="10">
    <source>
        <dbReference type="SAM" id="Phobius"/>
    </source>
</evidence>
<dbReference type="InterPro" id="IPR003660">
    <property type="entry name" value="HAMP_dom"/>
</dbReference>
<evidence type="ECO:0000256" key="5">
    <source>
        <dbReference type="ARBA" id="ARBA00022989"/>
    </source>
</evidence>
<dbReference type="Gene3D" id="1.10.287.950">
    <property type="entry name" value="Methyl-accepting chemotaxis protein"/>
    <property type="match status" value="1"/>
</dbReference>
<dbReference type="SUPFAM" id="SSF58104">
    <property type="entry name" value="Methyl-accepting chemotaxis protein (MCP) signaling domain"/>
    <property type="match status" value="1"/>
</dbReference>
<comment type="subcellular location">
    <subcellularLocation>
        <location evidence="1">Cell membrane</location>
        <topology evidence="1">Multi-pass membrane protein</topology>
    </subcellularLocation>
</comment>
<evidence type="ECO:0000256" key="2">
    <source>
        <dbReference type="ARBA" id="ARBA00022475"/>
    </source>
</evidence>
<dbReference type="RefSeq" id="WP_371754108.1">
    <property type="nucleotide sequence ID" value="NZ_JAYJLD010000012.1"/>
</dbReference>
<evidence type="ECO:0000256" key="6">
    <source>
        <dbReference type="ARBA" id="ARBA00023136"/>
    </source>
</evidence>
<evidence type="ECO:0000259" key="12">
    <source>
        <dbReference type="PROSITE" id="PS50885"/>
    </source>
</evidence>
<keyword evidence="3" id="KW-0145">Chemotaxis</keyword>
<organism evidence="13 14">
    <name type="scientific">Ferviditalea candida</name>
    <dbReference type="NCBI Taxonomy" id="3108399"/>
    <lineage>
        <taxon>Bacteria</taxon>
        <taxon>Bacillati</taxon>
        <taxon>Bacillota</taxon>
        <taxon>Bacilli</taxon>
        <taxon>Bacillales</taxon>
        <taxon>Paenibacillaceae</taxon>
        <taxon>Ferviditalea</taxon>
    </lineage>
</organism>
<dbReference type="CDD" id="cd06225">
    <property type="entry name" value="HAMP"/>
    <property type="match status" value="1"/>
</dbReference>
<keyword evidence="7 9" id="KW-0807">Transducer</keyword>